<protein>
    <recommendedName>
        <fullName evidence="7">Glutathione S-transferase</fullName>
    </recommendedName>
</protein>
<evidence type="ECO:0000259" key="3">
    <source>
        <dbReference type="PROSITE" id="PS50404"/>
    </source>
</evidence>
<evidence type="ECO:0000256" key="2">
    <source>
        <dbReference type="RuleBase" id="RU003494"/>
    </source>
</evidence>
<dbReference type="InterPro" id="IPR036282">
    <property type="entry name" value="Glutathione-S-Trfase_C_sf"/>
</dbReference>
<dbReference type="OrthoDB" id="422574at2759"/>
<dbReference type="RefSeq" id="XP_016247922.1">
    <property type="nucleotide sequence ID" value="XM_016394503.1"/>
</dbReference>
<proteinExistence type="inferred from homology"/>
<evidence type="ECO:0000313" key="5">
    <source>
        <dbReference type="EMBL" id="KIW27706.1"/>
    </source>
</evidence>
<dbReference type="PROSITE" id="PS50405">
    <property type="entry name" value="GST_CTER"/>
    <property type="match status" value="1"/>
</dbReference>
<comment type="similarity">
    <text evidence="1 2">Belongs to the GST superfamily.</text>
</comment>
<dbReference type="Gene3D" id="1.20.1050.10">
    <property type="match status" value="1"/>
</dbReference>
<evidence type="ECO:0000313" key="6">
    <source>
        <dbReference type="Proteomes" id="UP000054466"/>
    </source>
</evidence>
<evidence type="ECO:0000256" key="1">
    <source>
        <dbReference type="ARBA" id="ARBA00007409"/>
    </source>
</evidence>
<organism evidence="5 6">
    <name type="scientific">Cladophialophora immunda</name>
    <dbReference type="NCBI Taxonomy" id="569365"/>
    <lineage>
        <taxon>Eukaryota</taxon>
        <taxon>Fungi</taxon>
        <taxon>Dikarya</taxon>
        <taxon>Ascomycota</taxon>
        <taxon>Pezizomycotina</taxon>
        <taxon>Eurotiomycetes</taxon>
        <taxon>Chaetothyriomycetidae</taxon>
        <taxon>Chaetothyriales</taxon>
        <taxon>Herpotrichiellaceae</taxon>
        <taxon>Cladophialophora</taxon>
    </lineage>
</organism>
<dbReference type="Proteomes" id="UP000054466">
    <property type="component" value="Unassembled WGS sequence"/>
</dbReference>
<dbReference type="CDD" id="cd03048">
    <property type="entry name" value="GST_N_Ure2p_like"/>
    <property type="match status" value="1"/>
</dbReference>
<dbReference type="GeneID" id="27346617"/>
<dbReference type="InterPro" id="IPR004045">
    <property type="entry name" value="Glutathione_S-Trfase_N"/>
</dbReference>
<dbReference type="Pfam" id="PF00043">
    <property type="entry name" value="GST_C"/>
    <property type="match status" value="1"/>
</dbReference>
<evidence type="ECO:0008006" key="7">
    <source>
        <dbReference type="Google" id="ProtNLM"/>
    </source>
</evidence>
<dbReference type="PROSITE" id="PS50404">
    <property type="entry name" value="GST_NTER"/>
    <property type="match status" value="1"/>
</dbReference>
<gene>
    <name evidence="5" type="ORF">PV07_07423</name>
</gene>
<dbReference type="SUPFAM" id="SSF47616">
    <property type="entry name" value="GST C-terminal domain-like"/>
    <property type="match status" value="1"/>
</dbReference>
<dbReference type="EMBL" id="KN847043">
    <property type="protein sequence ID" value="KIW27706.1"/>
    <property type="molecule type" value="Genomic_DNA"/>
</dbReference>
<dbReference type="InterPro" id="IPR004046">
    <property type="entry name" value="GST_C"/>
</dbReference>
<dbReference type="InterPro" id="IPR040079">
    <property type="entry name" value="Glutathione_S-Trfase"/>
</dbReference>
<name>A0A0D1ZIB5_9EURO</name>
<feature type="domain" description="GST C-terminal" evidence="4">
    <location>
        <begin position="94"/>
        <end position="227"/>
    </location>
</feature>
<dbReference type="STRING" id="569365.A0A0D1ZIB5"/>
<sequence>MATNTLRPLTVYGHWGAPNPIKIRIILDELDIPYDWRIVEITDVKSETFTKINVNGRVPAIVDPNTGITLWESGAIILYLIEEYDKKGKLSYGTSSEKYLLQQWLMFQVSGQGPYFGQAVWFARYHQEKIPSAITRYADEIERVASVLDTHLANTKQAYLVGEKCTYADLSFVPWANLAKGLLKELGQEKRLDKFTQYNEWLGRLNSREVVKHLNEQVEKGRKEHGMN</sequence>
<dbReference type="PANTHER" id="PTHR44051:SF3">
    <property type="entry name" value="TRANSCRIPTIONAL REGULATOR URE2"/>
    <property type="match status" value="1"/>
</dbReference>
<evidence type="ECO:0000259" key="4">
    <source>
        <dbReference type="PROSITE" id="PS50405"/>
    </source>
</evidence>
<keyword evidence="6" id="KW-1185">Reference proteome</keyword>
<dbReference type="SFLD" id="SFLDG00358">
    <property type="entry name" value="Main_(cytGST)"/>
    <property type="match status" value="1"/>
</dbReference>
<dbReference type="SFLD" id="SFLDS00019">
    <property type="entry name" value="Glutathione_Transferase_(cytos"/>
    <property type="match status" value="1"/>
</dbReference>
<dbReference type="VEuPathDB" id="FungiDB:PV07_07423"/>
<accession>A0A0D1ZIB5</accession>
<dbReference type="Gene3D" id="3.40.30.10">
    <property type="entry name" value="Glutaredoxin"/>
    <property type="match status" value="1"/>
</dbReference>
<reference evidence="5 6" key="1">
    <citation type="submission" date="2015-01" db="EMBL/GenBank/DDBJ databases">
        <title>The Genome Sequence of Cladophialophora immunda CBS83496.</title>
        <authorList>
            <consortium name="The Broad Institute Genomics Platform"/>
            <person name="Cuomo C."/>
            <person name="de Hoog S."/>
            <person name="Gorbushina A."/>
            <person name="Stielow B."/>
            <person name="Teixiera M."/>
            <person name="Abouelleil A."/>
            <person name="Chapman S.B."/>
            <person name="Priest M."/>
            <person name="Young S.K."/>
            <person name="Wortman J."/>
            <person name="Nusbaum C."/>
            <person name="Birren B."/>
        </authorList>
    </citation>
    <scope>NUCLEOTIDE SEQUENCE [LARGE SCALE GENOMIC DNA]</scope>
    <source>
        <strain evidence="5 6">CBS 83496</strain>
    </source>
</reference>
<dbReference type="HOGENOM" id="CLU_011226_14_2_1"/>
<dbReference type="SUPFAM" id="SSF52833">
    <property type="entry name" value="Thioredoxin-like"/>
    <property type="match status" value="1"/>
</dbReference>
<dbReference type="InterPro" id="IPR036249">
    <property type="entry name" value="Thioredoxin-like_sf"/>
</dbReference>
<feature type="domain" description="GST N-terminal" evidence="3">
    <location>
        <begin position="7"/>
        <end position="88"/>
    </location>
</feature>
<dbReference type="InterPro" id="IPR010987">
    <property type="entry name" value="Glutathione-S-Trfase_C-like"/>
</dbReference>
<dbReference type="AlphaFoldDB" id="A0A0D1ZIB5"/>
<dbReference type="SFLD" id="SFLDG01151">
    <property type="entry name" value="Main.2:_Nu-like"/>
    <property type="match status" value="1"/>
</dbReference>
<dbReference type="PANTHER" id="PTHR44051">
    <property type="entry name" value="GLUTATHIONE S-TRANSFERASE-RELATED"/>
    <property type="match status" value="1"/>
</dbReference>
<dbReference type="Pfam" id="PF02798">
    <property type="entry name" value="GST_N"/>
    <property type="match status" value="1"/>
</dbReference>